<evidence type="ECO:0000256" key="1">
    <source>
        <dbReference type="SAM" id="MobiDB-lite"/>
    </source>
</evidence>
<feature type="region of interest" description="Disordered" evidence="1">
    <location>
        <begin position="1"/>
        <end position="22"/>
    </location>
</feature>
<evidence type="ECO:0000313" key="2">
    <source>
        <dbReference type="EMBL" id="CAG8763312.1"/>
    </source>
</evidence>
<dbReference type="Proteomes" id="UP000789396">
    <property type="component" value="Unassembled WGS sequence"/>
</dbReference>
<proteinExistence type="predicted"/>
<feature type="compositionally biased region" description="Polar residues" evidence="1">
    <location>
        <begin position="1"/>
        <end position="12"/>
    </location>
</feature>
<feature type="non-terminal residue" evidence="2">
    <location>
        <position position="206"/>
    </location>
</feature>
<dbReference type="AlphaFoldDB" id="A0A9N9NRC4"/>
<evidence type="ECO:0000313" key="3">
    <source>
        <dbReference type="Proteomes" id="UP000789396"/>
    </source>
</evidence>
<keyword evidence="3" id="KW-1185">Reference proteome</keyword>
<comment type="caution">
    <text evidence="2">The sequence shown here is derived from an EMBL/GenBank/DDBJ whole genome shotgun (WGS) entry which is preliminary data.</text>
</comment>
<reference evidence="2" key="1">
    <citation type="submission" date="2021-06" db="EMBL/GenBank/DDBJ databases">
        <authorList>
            <person name="Kallberg Y."/>
            <person name="Tangrot J."/>
            <person name="Rosling A."/>
        </authorList>
    </citation>
    <scope>NUCLEOTIDE SEQUENCE</scope>
    <source>
        <strain evidence="2">IN212</strain>
    </source>
</reference>
<protein>
    <submittedName>
        <fullName evidence="2">19450_t:CDS:1</fullName>
    </submittedName>
</protein>
<accession>A0A9N9NRC4</accession>
<gene>
    <name evidence="2" type="ORF">RFULGI_LOCUS14481</name>
</gene>
<dbReference type="EMBL" id="CAJVPZ010042195">
    <property type="protein sequence ID" value="CAG8763312.1"/>
    <property type="molecule type" value="Genomic_DNA"/>
</dbReference>
<feature type="compositionally biased region" description="Basic and acidic residues" evidence="1">
    <location>
        <begin position="13"/>
        <end position="22"/>
    </location>
</feature>
<dbReference type="OrthoDB" id="10558647at2759"/>
<feature type="non-terminal residue" evidence="2">
    <location>
        <position position="1"/>
    </location>
</feature>
<organism evidence="2 3">
    <name type="scientific">Racocetra fulgida</name>
    <dbReference type="NCBI Taxonomy" id="60492"/>
    <lineage>
        <taxon>Eukaryota</taxon>
        <taxon>Fungi</taxon>
        <taxon>Fungi incertae sedis</taxon>
        <taxon>Mucoromycota</taxon>
        <taxon>Glomeromycotina</taxon>
        <taxon>Glomeromycetes</taxon>
        <taxon>Diversisporales</taxon>
        <taxon>Gigasporaceae</taxon>
        <taxon>Racocetra</taxon>
    </lineage>
</organism>
<sequence length="206" mass="23720">AANLEQKLSQNDSRSKDVGETKQIDTFIPKEQSLANISADDLARIQVYDEICDCLSGVSCENFCKQIQKACKIYKLFNGLGKNKIKQVKSYSANRILKLSNSQIQYIIEHFTNESQNSKDTFTSNKVECVLCDLRSHPYMTKSSNSNDLAERKVSASSIFPSNPTRDHVYFHNKILKQYPNLCQEKGRYKIRSYNLKCEQRRIEIE</sequence>
<name>A0A9N9NRC4_9GLOM</name>